<dbReference type="EMBL" id="VJZD01000017">
    <property type="protein sequence ID" value="MPY30974.1"/>
    <property type="molecule type" value="Genomic_DNA"/>
</dbReference>
<accession>A0A5N8VAD1</accession>
<name>A0A5N8VAD1_9ACTN</name>
<dbReference type="RefSeq" id="WP_152885788.1">
    <property type="nucleotide sequence ID" value="NZ_JBHJTU010000050.1"/>
</dbReference>
<evidence type="ECO:0000313" key="3">
    <source>
        <dbReference type="Proteomes" id="UP000325849"/>
    </source>
</evidence>
<evidence type="ECO:0000256" key="1">
    <source>
        <dbReference type="SAM" id="SignalP"/>
    </source>
</evidence>
<gene>
    <name evidence="2" type="ORF">FNH09_06485</name>
</gene>
<feature type="chain" id="PRO_5038357710" description="Secreted protein" evidence="1">
    <location>
        <begin position="31"/>
        <end position="127"/>
    </location>
</feature>
<comment type="caution">
    <text evidence="2">The sequence shown here is derived from an EMBL/GenBank/DDBJ whole genome shotgun (WGS) entry which is preliminary data.</text>
</comment>
<evidence type="ECO:0008006" key="4">
    <source>
        <dbReference type="Google" id="ProtNLM"/>
    </source>
</evidence>
<dbReference type="AlphaFoldDB" id="A0A5N8VAD1"/>
<proteinExistence type="predicted"/>
<dbReference type="Proteomes" id="UP000325849">
    <property type="component" value="Unassembled WGS sequence"/>
</dbReference>
<sequence>MSRPTISRRVKLALATGTALLLAWALPTSAWPAAGDVQVVLGQPGEDSILLAPRLVVNNPQDGHCYTVLQLFPNAPEGNYFRSVANYTIRPVSVYENSTCTGTPYGGSAMSYAIGVTGAPLHSFRVG</sequence>
<evidence type="ECO:0000313" key="2">
    <source>
        <dbReference type="EMBL" id="MPY30974.1"/>
    </source>
</evidence>
<dbReference type="OrthoDB" id="4347088at2"/>
<feature type="signal peptide" evidence="1">
    <location>
        <begin position="1"/>
        <end position="30"/>
    </location>
</feature>
<keyword evidence="1" id="KW-0732">Signal</keyword>
<protein>
    <recommendedName>
        <fullName evidence="4">Secreted protein</fullName>
    </recommendedName>
</protein>
<keyword evidence="3" id="KW-1185">Reference proteome</keyword>
<organism evidence="2 3">
    <name type="scientific">Streptomyces adustus</name>
    <dbReference type="NCBI Taxonomy" id="1609272"/>
    <lineage>
        <taxon>Bacteria</taxon>
        <taxon>Bacillati</taxon>
        <taxon>Actinomycetota</taxon>
        <taxon>Actinomycetes</taxon>
        <taxon>Kitasatosporales</taxon>
        <taxon>Streptomycetaceae</taxon>
        <taxon>Streptomyces</taxon>
    </lineage>
</organism>
<reference evidence="2 3" key="1">
    <citation type="submission" date="2019-07" db="EMBL/GenBank/DDBJ databases">
        <title>New species of Amycolatopsis and Streptomyces.</title>
        <authorList>
            <person name="Duangmal K."/>
            <person name="Teo W.F.A."/>
            <person name="Lipun K."/>
        </authorList>
    </citation>
    <scope>NUCLEOTIDE SEQUENCE [LARGE SCALE GENOMIC DNA]</scope>
    <source>
        <strain evidence="2 3">NBRC 109810</strain>
    </source>
</reference>